<reference evidence="1 2" key="1">
    <citation type="journal article" date="2016" name="Nat. Commun.">
        <title>Thousands of microbial genomes shed light on interconnected biogeochemical processes in an aquifer system.</title>
        <authorList>
            <person name="Anantharaman K."/>
            <person name="Brown C.T."/>
            <person name="Hug L.A."/>
            <person name="Sharon I."/>
            <person name="Castelle C.J."/>
            <person name="Probst A.J."/>
            <person name="Thomas B.C."/>
            <person name="Singh A."/>
            <person name="Wilkins M.J."/>
            <person name="Karaoz U."/>
            <person name="Brodie E.L."/>
            <person name="Williams K.H."/>
            <person name="Hubbard S.S."/>
            <person name="Banfield J.F."/>
        </authorList>
    </citation>
    <scope>NUCLEOTIDE SEQUENCE [LARGE SCALE GENOMIC DNA]</scope>
</reference>
<dbReference type="EMBL" id="MHNK01000010">
    <property type="protein sequence ID" value="OGZ43871.1"/>
    <property type="molecule type" value="Genomic_DNA"/>
</dbReference>
<dbReference type="AlphaFoldDB" id="A0A1G2G1Z7"/>
<comment type="caution">
    <text evidence="1">The sequence shown here is derived from an EMBL/GenBank/DDBJ whole genome shotgun (WGS) entry which is preliminary data.</text>
</comment>
<dbReference type="STRING" id="1802114.A2719_02810"/>
<organism evidence="1 2">
    <name type="scientific">Candidatus Ryanbacteria bacterium RIFCSPHIGHO2_01_FULL_45_22</name>
    <dbReference type="NCBI Taxonomy" id="1802114"/>
    <lineage>
        <taxon>Bacteria</taxon>
        <taxon>Candidatus Ryaniibacteriota</taxon>
    </lineage>
</organism>
<gene>
    <name evidence="1" type="ORF">A2719_02810</name>
</gene>
<evidence type="ECO:0000313" key="1">
    <source>
        <dbReference type="EMBL" id="OGZ43871.1"/>
    </source>
</evidence>
<dbReference type="Proteomes" id="UP000177480">
    <property type="component" value="Unassembled WGS sequence"/>
</dbReference>
<proteinExistence type="predicted"/>
<sequence length="97" mass="10907">MNMYKKAPQIMILFTLCFVAFGALYIYGINKIAVHTYGKSAENKHLADVEEELRALETERTHLAVGSWLEARARRYELVAGGNVHVLSHDTSVARAE</sequence>
<accession>A0A1G2G1Z7</accession>
<name>A0A1G2G1Z7_9BACT</name>
<evidence type="ECO:0008006" key="3">
    <source>
        <dbReference type="Google" id="ProtNLM"/>
    </source>
</evidence>
<protein>
    <recommendedName>
        <fullName evidence="3">Cell division protein FtsL</fullName>
    </recommendedName>
</protein>
<evidence type="ECO:0000313" key="2">
    <source>
        <dbReference type="Proteomes" id="UP000177480"/>
    </source>
</evidence>